<dbReference type="InterPro" id="IPR015919">
    <property type="entry name" value="Cadherin-like_sf"/>
</dbReference>
<dbReference type="FunFam" id="2.60.40.60:FF:000001">
    <property type="entry name" value="Protocadherin alpha 2"/>
    <property type="match status" value="2"/>
</dbReference>
<dbReference type="InterPro" id="IPR020894">
    <property type="entry name" value="Cadherin_CS"/>
</dbReference>
<organism evidence="16 17">
    <name type="scientific">Python bivittatus</name>
    <name type="common">Burmese python</name>
    <name type="synonym">Python molurus bivittatus</name>
    <dbReference type="NCBI Taxonomy" id="176946"/>
    <lineage>
        <taxon>Eukaryota</taxon>
        <taxon>Metazoa</taxon>
        <taxon>Chordata</taxon>
        <taxon>Craniata</taxon>
        <taxon>Vertebrata</taxon>
        <taxon>Euteleostomi</taxon>
        <taxon>Lepidosauria</taxon>
        <taxon>Squamata</taxon>
        <taxon>Bifurcata</taxon>
        <taxon>Unidentata</taxon>
        <taxon>Episquamata</taxon>
        <taxon>Toxicofera</taxon>
        <taxon>Serpentes</taxon>
        <taxon>Henophidia</taxon>
        <taxon>Pythonidae</taxon>
        <taxon>Python</taxon>
    </lineage>
</organism>
<dbReference type="CDD" id="cd11304">
    <property type="entry name" value="Cadherin_repeat"/>
    <property type="match status" value="12"/>
</dbReference>
<evidence type="ECO:0000256" key="2">
    <source>
        <dbReference type="ARBA" id="ARBA00022475"/>
    </source>
</evidence>
<evidence type="ECO:0000256" key="8">
    <source>
        <dbReference type="ARBA" id="ARBA00022989"/>
    </source>
</evidence>
<evidence type="ECO:0000256" key="9">
    <source>
        <dbReference type="ARBA" id="ARBA00023136"/>
    </source>
</evidence>
<name>A0A9F5IYV8_PYTBI</name>
<feature type="chain" id="PRO_5039936498" evidence="14">
    <location>
        <begin position="30"/>
        <end position="1607"/>
    </location>
</feature>
<keyword evidence="7" id="KW-0130">Cell adhesion</keyword>
<dbReference type="RefSeq" id="XP_025023958.1">
    <property type="nucleotide sequence ID" value="XM_025168190.1"/>
</dbReference>
<dbReference type="KEGG" id="pbi:103057105"/>
<dbReference type="Pfam" id="PF00028">
    <property type="entry name" value="Cadherin"/>
    <property type="match status" value="10"/>
</dbReference>
<dbReference type="GO" id="GO:0005509">
    <property type="term" value="F:calcium ion binding"/>
    <property type="evidence" value="ECO:0007669"/>
    <property type="project" value="UniProtKB-UniRule"/>
</dbReference>
<feature type="signal peptide" evidence="14">
    <location>
        <begin position="1"/>
        <end position="29"/>
    </location>
</feature>
<dbReference type="GeneID" id="103057105"/>
<dbReference type="OrthoDB" id="6252479at2759"/>
<dbReference type="FunFam" id="2.60.40.60:FF:000006">
    <property type="entry name" value="Protocadherin alpha 2"/>
    <property type="match status" value="2"/>
</dbReference>
<evidence type="ECO:0000256" key="14">
    <source>
        <dbReference type="SAM" id="SignalP"/>
    </source>
</evidence>
<reference evidence="17" key="1">
    <citation type="submission" date="2025-08" db="UniProtKB">
        <authorList>
            <consortium name="RefSeq"/>
        </authorList>
    </citation>
    <scope>IDENTIFICATION</scope>
    <source>
        <tissue evidence="17">Liver</tissue>
    </source>
</reference>
<feature type="domain" description="Cadherin" evidence="15">
    <location>
        <begin position="135"/>
        <end position="243"/>
    </location>
</feature>
<dbReference type="FunFam" id="2.60.40.60:FF:000002">
    <property type="entry name" value="Protocadherin alpha 2"/>
    <property type="match status" value="2"/>
</dbReference>
<feature type="domain" description="Cadherin" evidence="15">
    <location>
        <begin position="1243"/>
        <end position="1349"/>
    </location>
</feature>
<evidence type="ECO:0000256" key="3">
    <source>
        <dbReference type="ARBA" id="ARBA00022692"/>
    </source>
</evidence>
<keyword evidence="6 11" id="KW-0106">Calcium</keyword>
<dbReference type="PROSITE" id="PS00232">
    <property type="entry name" value="CADHERIN_1"/>
    <property type="match status" value="8"/>
</dbReference>
<keyword evidence="16" id="KW-1185">Reference proteome</keyword>
<dbReference type="SUPFAM" id="SSF49313">
    <property type="entry name" value="Cadherin-like"/>
    <property type="match status" value="12"/>
</dbReference>
<dbReference type="Pfam" id="PF08266">
    <property type="entry name" value="Cadherin_2"/>
    <property type="match status" value="2"/>
</dbReference>
<dbReference type="SMART" id="SM00112">
    <property type="entry name" value="CA"/>
    <property type="match status" value="12"/>
</dbReference>
<evidence type="ECO:0000256" key="4">
    <source>
        <dbReference type="ARBA" id="ARBA00022729"/>
    </source>
</evidence>
<dbReference type="InterPro" id="IPR032455">
    <property type="entry name" value="Cadherin_C"/>
</dbReference>
<proteinExistence type="predicted"/>
<comment type="subcellular location">
    <subcellularLocation>
        <location evidence="1">Cell membrane</location>
        <topology evidence="1">Single-pass type I membrane protein</topology>
    </subcellularLocation>
</comment>
<dbReference type="FunFam" id="2.60.40.60:FF:000007">
    <property type="entry name" value="Protocadherin alpha 2"/>
    <property type="match status" value="2"/>
</dbReference>
<dbReference type="Proteomes" id="UP000695026">
    <property type="component" value="Unplaced"/>
</dbReference>
<feature type="domain" description="Cadherin" evidence="15">
    <location>
        <begin position="1367"/>
        <end position="1462"/>
    </location>
</feature>
<dbReference type="Pfam" id="PF16492">
    <property type="entry name" value="Cadherin_C_2"/>
    <property type="match status" value="1"/>
</dbReference>
<dbReference type="GO" id="GO:0007156">
    <property type="term" value="P:homophilic cell adhesion via plasma membrane adhesion molecules"/>
    <property type="evidence" value="ECO:0007669"/>
    <property type="project" value="InterPro"/>
</dbReference>
<keyword evidence="10" id="KW-0325">Glycoprotein</keyword>
<feature type="transmembrane region" description="Helical" evidence="13">
    <location>
        <begin position="1475"/>
        <end position="1498"/>
    </location>
</feature>
<keyword evidence="8 13" id="KW-1133">Transmembrane helix</keyword>
<dbReference type="PRINTS" id="PR00205">
    <property type="entry name" value="CADHERIN"/>
</dbReference>
<dbReference type="InterPro" id="IPR002126">
    <property type="entry name" value="Cadherin-like_dom"/>
</dbReference>
<keyword evidence="4 14" id="KW-0732">Signal</keyword>
<dbReference type="OMA" id="EFYETDV"/>
<dbReference type="FunFam" id="2.60.40.60:FF:000003">
    <property type="entry name" value="Protocadherin alpha 2"/>
    <property type="match status" value="2"/>
</dbReference>
<keyword evidence="9 13" id="KW-0472">Membrane</keyword>
<dbReference type="PROSITE" id="PS50268">
    <property type="entry name" value="CADHERIN_2"/>
    <property type="match status" value="12"/>
</dbReference>
<evidence type="ECO:0000313" key="16">
    <source>
        <dbReference type="Proteomes" id="UP000695026"/>
    </source>
</evidence>
<evidence type="ECO:0000256" key="12">
    <source>
        <dbReference type="SAM" id="MobiDB-lite"/>
    </source>
</evidence>
<feature type="domain" description="Cadherin" evidence="15">
    <location>
        <begin position="244"/>
        <end position="351"/>
    </location>
</feature>
<keyword evidence="2" id="KW-1003">Cell membrane</keyword>
<keyword evidence="5" id="KW-0677">Repeat</keyword>
<feature type="region of interest" description="Disordered" evidence="12">
    <location>
        <begin position="1563"/>
        <end position="1607"/>
    </location>
</feature>
<dbReference type="PANTHER" id="PTHR24028">
    <property type="entry name" value="CADHERIN-87A"/>
    <property type="match status" value="1"/>
</dbReference>
<feature type="domain" description="Cadherin" evidence="15">
    <location>
        <begin position="1029"/>
        <end position="1136"/>
    </location>
</feature>
<dbReference type="InterPro" id="IPR050174">
    <property type="entry name" value="Protocadherin/Cadherin-CA"/>
</dbReference>
<feature type="domain" description="Cadherin" evidence="15">
    <location>
        <begin position="360"/>
        <end position="457"/>
    </location>
</feature>
<evidence type="ECO:0000256" key="6">
    <source>
        <dbReference type="ARBA" id="ARBA00022837"/>
    </source>
</evidence>
<feature type="domain" description="Cadherin" evidence="15">
    <location>
        <begin position="1137"/>
        <end position="1242"/>
    </location>
</feature>
<dbReference type="FunFam" id="2.60.40.60:FF:000233">
    <property type="entry name" value="Protocadherin gamma-A3 isoform 1"/>
    <property type="match status" value="2"/>
</dbReference>
<evidence type="ECO:0000313" key="17">
    <source>
        <dbReference type="RefSeq" id="XP_025023958.1"/>
    </source>
</evidence>
<sequence>MIILFQCCLLRKQVVQLLVLSWAWELGNSQQLHYSVPEESQHGTFVGCIAQDLGLEVEELVPRMFRMESQNQGDFLEVNVQNGILFVNSRIDREELCAKNADCVVHLEVIVEKPLKVFHVEVEIKDINDNAPTFIQKEQNIFVSEIRMPGSFFPLEGASDADIGPNSHLTYMLSSSDYFILDVQRKYDEIQSLGLLLKNSVDREVKATHHLLLVAIDAGKPKLSGTTQLVISVLDENDNAPTFNQSVYKVQVSENVQSGTLVIKLNATDLDEGINKEVAYSFQNRVPVKLKYIFTLDSVSGEMKTIEKLDFEEDRQYEIQVQASDKGSNPMTGYCTILIEVQDVNDNAPEIWLKSLLVPVSEDSLPGMVVALISVSDRDSGINGQISCSLYPAGFPFRLVTTFKNYYSLIVAEPLDREQMGEYKLIVRAQDQGTPTLLTTSSLMIPIGDVNDNAPTFAQPSYTVFVKENNLPGAHIFTVSASDPDMAENALISYWIDEKFWPLSSYISVHSESGKLYVLQSLDYEELKLLEFQVSAKDAGLPSLYGNVTVQVFVIDENDNAPVVLALAEVNPVLLVVPVMAEQVVAKIHAVDADSGYNAWLYYEIHENSSNSWQVAHYSGEISTNRALIEEEVNLSRQNLLVLVKDHGEPVLSTTATLSVSFVASPHLIQTDVHLQGMGKNPRPLVDSINIYLIIATCSVSSLLLLTLMVYVAMRYVQVKKAMIYGPGTTTLVCASEVGSWSYSNRHSHFLAAVSGESGIKSDLMVFSPNIPPPSPGSEKQTQICCDPALQSESVANQLLQLVLLHTAWKMGSGQLHYSVLEESRHGTFVGRIAQDLGLEVSDLVPRMFRMLSKGKKDYFEVNVQNGILFVNSQIDREELCAKNADCVVHLEVIAEKPLRFFHIEVEIKDINDNAPTFSAREQILSMAELTTASGTRFPLEGASDADIGTNALLSYKLSPNEYFIVEQKTDEKFSKPLAIVLKKPLDREENPVHHLVLTATDGGEPKLTGTVQLVIVVLDVNDNPPVFNPSVYKVKLLENAAVGTLIIKVNATDLDDGMNKEIDYSFTNHVPLNFQNIFSINSNTGEVIVEGRVDFEDLSIYDLQIVAEDKGYPPLSGHCQVIIEVVDVNDNAPELFVSSLSVPVPEDSSLGTVVALISVSDRDSGDNGQIHCSLWPPEVPFQLVSNFKNYYSLVVAESLDREQVTEYQLMVKTEDQGVPSLSASSILVVPISDTNDNAPTFTQPSYTVFVKENNPPGAHIFTVSASDPDVAENALITYWIDEKLWPLSSFISVHSESGKFYALQPLDYEELKLLEFQVRAKDAGLPSLCGNATVQIFVMDENDNAPAVSASSEENSILLVVPVMSGHIVGKIHALDADSGYNAWLRYELVEESSRLWAVGQYNGEVSTKYSLDEAEGSKSQTLLVLVKDHGKPQLSTTATLSVSLVTNAQAINTDIHLPRSGESFMPLVDSINVYLIIAICSVSSLFLLAILIYVGLRCHCKSKETMVYGPGAATLVCASEVGSWPYSNRHSHILAGVSAEAGAKSGLMIFSPNIPVLANNGELRNGTEMPSNSSKESPVADRLNKSCLPAEGGDMREPQGHQGVI</sequence>
<feature type="domain" description="Cadherin" evidence="15">
    <location>
        <begin position="458"/>
        <end position="564"/>
    </location>
</feature>
<evidence type="ECO:0000256" key="5">
    <source>
        <dbReference type="ARBA" id="ARBA00022737"/>
    </source>
</evidence>
<feature type="domain" description="Cadherin" evidence="15">
    <location>
        <begin position="25"/>
        <end position="134"/>
    </location>
</feature>
<evidence type="ECO:0000259" key="15">
    <source>
        <dbReference type="PROSITE" id="PS50268"/>
    </source>
</evidence>
<evidence type="ECO:0000256" key="10">
    <source>
        <dbReference type="ARBA" id="ARBA00023180"/>
    </source>
</evidence>
<protein>
    <submittedName>
        <fullName evidence="17">Protocadherin Fat 2</fullName>
    </submittedName>
</protein>
<accession>A0A9F5IYV8</accession>
<dbReference type="PANTHER" id="PTHR24028:SF133">
    <property type="entry name" value="PROTOCADHERIN ALPHA-4"/>
    <property type="match status" value="1"/>
</dbReference>
<evidence type="ECO:0000256" key="13">
    <source>
        <dbReference type="SAM" id="Phobius"/>
    </source>
</evidence>
<feature type="domain" description="Cadherin" evidence="15">
    <location>
        <begin position="819"/>
        <end position="918"/>
    </location>
</feature>
<dbReference type="Gene3D" id="2.60.40.60">
    <property type="entry name" value="Cadherins"/>
    <property type="match status" value="12"/>
</dbReference>
<feature type="domain" description="Cadherin" evidence="15">
    <location>
        <begin position="585"/>
        <end position="662"/>
    </location>
</feature>
<evidence type="ECO:0000256" key="1">
    <source>
        <dbReference type="ARBA" id="ARBA00004251"/>
    </source>
</evidence>
<dbReference type="InterPro" id="IPR013164">
    <property type="entry name" value="Cadherin_N"/>
</dbReference>
<dbReference type="GO" id="GO:0005886">
    <property type="term" value="C:plasma membrane"/>
    <property type="evidence" value="ECO:0007669"/>
    <property type="project" value="UniProtKB-SubCell"/>
</dbReference>
<gene>
    <name evidence="17" type="primary">LOC103057105</name>
</gene>
<evidence type="ECO:0000256" key="7">
    <source>
        <dbReference type="ARBA" id="ARBA00022889"/>
    </source>
</evidence>
<evidence type="ECO:0000256" key="11">
    <source>
        <dbReference type="PROSITE-ProRule" id="PRU00043"/>
    </source>
</evidence>
<keyword evidence="3 13" id="KW-0812">Transmembrane</keyword>
<feature type="domain" description="Cadherin" evidence="15">
    <location>
        <begin position="943"/>
        <end position="1028"/>
    </location>
</feature>